<feature type="domain" description="NERD" evidence="2">
    <location>
        <begin position="73"/>
        <end position="188"/>
    </location>
</feature>
<feature type="signal peptide" evidence="1">
    <location>
        <begin position="1"/>
        <end position="24"/>
    </location>
</feature>
<comment type="caution">
    <text evidence="3">The sequence shown here is derived from an EMBL/GenBank/DDBJ whole genome shotgun (WGS) entry which is preliminary data.</text>
</comment>
<accession>A0A3A6QF21</accession>
<evidence type="ECO:0000313" key="3">
    <source>
        <dbReference type="EMBL" id="RJX68682.1"/>
    </source>
</evidence>
<sequence>MRLKKTILAAIVAFALAGPFVACAIAVLVFALTKKDDLRSSDKSTNAYGSWDIPDISDLNPLNKSEHKRKEAGDHGEQLMKSSLQSLNGRVINGYITTKNILFQKKNFEIDFLVLMPQVGLIVVEVKHYSGKVYCSNDKAWTQINSKGERNTYKNASLQSLRTISLLNEMLTSANVNNWPLLSVVVFTHPTANVFKKTGSASPQTDILKRDMFERWLNEQEKNDTVTFTIDDFHKIRNLLKANEHEFSGSTL</sequence>
<evidence type="ECO:0000259" key="2">
    <source>
        <dbReference type="Pfam" id="PF08378"/>
    </source>
</evidence>
<dbReference type="AlphaFoldDB" id="A0A3A6QF21"/>
<organism evidence="3 4">
    <name type="scientific">Vibrio sinensis</name>
    <dbReference type="NCBI Taxonomy" id="2302434"/>
    <lineage>
        <taxon>Bacteria</taxon>
        <taxon>Pseudomonadati</taxon>
        <taxon>Pseudomonadota</taxon>
        <taxon>Gammaproteobacteria</taxon>
        <taxon>Vibrionales</taxon>
        <taxon>Vibrionaceae</taxon>
        <taxon>Vibrio</taxon>
    </lineage>
</organism>
<dbReference type="OrthoDB" id="5782056at2"/>
<dbReference type="EMBL" id="QVMU01000019">
    <property type="protein sequence ID" value="RJX68682.1"/>
    <property type="molecule type" value="Genomic_DNA"/>
</dbReference>
<dbReference type="Proteomes" id="UP000273252">
    <property type="component" value="Unassembled WGS sequence"/>
</dbReference>
<protein>
    <submittedName>
        <fullName evidence="3">NERD domain-containing protein</fullName>
    </submittedName>
</protein>
<proteinExistence type="predicted"/>
<dbReference type="RefSeq" id="WP_120033680.1">
    <property type="nucleotide sequence ID" value="NZ_QVMU01000019.1"/>
</dbReference>
<evidence type="ECO:0000313" key="4">
    <source>
        <dbReference type="Proteomes" id="UP000273252"/>
    </source>
</evidence>
<keyword evidence="4" id="KW-1185">Reference proteome</keyword>
<reference evidence="3 4" key="1">
    <citation type="submission" date="2018-08" db="EMBL/GenBank/DDBJ databases">
        <title>Vibrio isolated from the Eastern China Marginal Seas.</title>
        <authorList>
            <person name="Li Y."/>
        </authorList>
    </citation>
    <scope>NUCLEOTIDE SEQUENCE [LARGE SCALE GENOMIC DNA]</scope>
    <source>
        <strain evidence="3 4">BEI233</strain>
    </source>
</reference>
<dbReference type="Pfam" id="PF08378">
    <property type="entry name" value="NERD"/>
    <property type="match status" value="1"/>
</dbReference>
<feature type="chain" id="PRO_5017380191" evidence="1">
    <location>
        <begin position="25"/>
        <end position="252"/>
    </location>
</feature>
<gene>
    <name evidence="3" type="ORF">DZ860_16950</name>
</gene>
<dbReference type="InterPro" id="IPR011528">
    <property type="entry name" value="NERD"/>
</dbReference>
<name>A0A3A6QF21_9VIBR</name>
<evidence type="ECO:0000256" key="1">
    <source>
        <dbReference type="SAM" id="SignalP"/>
    </source>
</evidence>
<keyword evidence="1" id="KW-0732">Signal</keyword>